<proteinExistence type="predicted"/>
<feature type="transmembrane region" description="Helical" evidence="4">
    <location>
        <begin position="81"/>
        <end position="99"/>
    </location>
</feature>
<evidence type="ECO:0000259" key="5">
    <source>
        <dbReference type="Pfam" id="PF02518"/>
    </source>
</evidence>
<evidence type="ECO:0000256" key="3">
    <source>
        <dbReference type="ARBA" id="ARBA00023012"/>
    </source>
</evidence>
<keyword evidence="1" id="KW-0808">Transferase</keyword>
<evidence type="ECO:0000259" key="6">
    <source>
        <dbReference type="Pfam" id="PF07730"/>
    </source>
</evidence>
<dbReference type="AlphaFoldDB" id="A0A0E3UND0"/>
<name>A0A0E3UND0_9GAMM</name>
<dbReference type="SUPFAM" id="SSF55874">
    <property type="entry name" value="ATPase domain of HSP90 chaperone/DNA topoisomerase II/histidine kinase"/>
    <property type="match status" value="1"/>
</dbReference>
<dbReference type="Gene3D" id="3.30.565.10">
    <property type="entry name" value="Histidine kinase-like ATPase, C-terminal domain"/>
    <property type="match status" value="1"/>
</dbReference>
<dbReference type="PATRIC" id="fig|314722.6.peg.2191"/>
<dbReference type="RefSeq" id="WP_052632056.1">
    <property type="nucleotide sequence ID" value="NZ_CP011144.1"/>
</dbReference>
<keyword evidence="4" id="KW-1133">Transmembrane helix</keyword>
<gene>
    <name evidence="7" type="ORF">WQ53_10195</name>
</gene>
<sequence>MPGLLARWFTPAPDSAAATTLRRGKPLWTDTIHLMWSVWVVITPMFSPPGYTARWFALTLLSYPLFLLLWFRAYVEPQHRMYRYGVGLIALTLVLLPWYPSGMSYFVFGCVLLRPTAGARPFGVYVLRLAVAVAVFMAWAVAIGYPWQAIVWMPLVAMIVGTIVHVECLNEQKDIALKLSQDEVRRLAATAERERIGRDLHDLLGHTLSLVALKADLAGRLLQRDPQAAQREIGELGQVAREALGQVRRAVTGIRAAGLAAELAAARVLLEVEGVALQVELDEAALPPEQETALALCLREAVTNIHRHARARHVQVSLRRVAQRWQLRIEDDGRGGAIRPGNGLEGMRERLQALGGSLRVEPAPRRGTLLLAELPHWDGTEASPVIPEDAHTKSL</sequence>
<dbReference type="InterPro" id="IPR011712">
    <property type="entry name" value="Sig_transdc_His_kin_sub3_dim/P"/>
</dbReference>
<keyword evidence="2 7" id="KW-0418">Kinase</keyword>
<dbReference type="Pfam" id="PF07730">
    <property type="entry name" value="HisKA_3"/>
    <property type="match status" value="1"/>
</dbReference>
<dbReference type="InterPro" id="IPR036890">
    <property type="entry name" value="HATPase_C_sf"/>
</dbReference>
<dbReference type="KEGG" id="psuw:WQ53_10195"/>
<dbReference type="GO" id="GO:0000155">
    <property type="term" value="F:phosphorelay sensor kinase activity"/>
    <property type="evidence" value="ECO:0007669"/>
    <property type="project" value="InterPro"/>
</dbReference>
<feature type="transmembrane region" description="Helical" evidence="4">
    <location>
        <begin position="53"/>
        <end position="74"/>
    </location>
</feature>
<dbReference type="InterPro" id="IPR050482">
    <property type="entry name" value="Sensor_HK_TwoCompSys"/>
</dbReference>
<dbReference type="CDD" id="cd16917">
    <property type="entry name" value="HATPase_UhpB-NarQ-NarX-like"/>
    <property type="match status" value="1"/>
</dbReference>
<dbReference type="GO" id="GO:0046983">
    <property type="term" value="F:protein dimerization activity"/>
    <property type="evidence" value="ECO:0007669"/>
    <property type="project" value="InterPro"/>
</dbReference>
<evidence type="ECO:0000256" key="1">
    <source>
        <dbReference type="ARBA" id="ARBA00022679"/>
    </source>
</evidence>
<keyword evidence="3" id="KW-0902">Two-component regulatory system</keyword>
<feature type="transmembrane region" description="Helical" evidence="4">
    <location>
        <begin position="149"/>
        <end position="166"/>
    </location>
</feature>
<dbReference type="Proteomes" id="UP000033067">
    <property type="component" value="Chromosome"/>
</dbReference>
<dbReference type="GO" id="GO:0016020">
    <property type="term" value="C:membrane"/>
    <property type="evidence" value="ECO:0007669"/>
    <property type="project" value="InterPro"/>
</dbReference>
<keyword evidence="4" id="KW-0472">Membrane</keyword>
<dbReference type="PANTHER" id="PTHR24421">
    <property type="entry name" value="NITRATE/NITRITE SENSOR PROTEIN NARX-RELATED"/>
    <property type="match status" value="1"/>
</dbReference>
<dbReference type="Gene3D" id="1.20.5.1930">
    <property type="match status" value="1"/>
</dbReference>
<feature type="domain" description="Signal transduction histidine kinase subgroup 3 dimerisation and phosphoacceptor" evidence="6">
    <location>
        <begin position="192"/>
        <end position="258"/>
    </location>
</feature>
<evidence type="ECO:0000256" key="4">
    <source>
        <dbReference type="SAM" id="Phobius"/>
    </source>
</evidence>
<organism evidence="7 8">
    <name type="scientific">Pseudoxanthomonas suwonensis</name>
    <dbReference type="NCBI Taxonomy" id="314722"/>
    <lineage>
        <taxon>Bacteria</taxon>
        <taxon>Pseudomonadati</taxon>
        <taxon>Pseudomonadota</taxon>
        <taxon>Gammaproteobacteria</taxon>
        <taxon>Lysobacterales</taxon>
        <taxon>Lysobacteraceae</taxon>
        <taxon>Pseudoxanthomonas</taxon>
    </lineage>
</organism>
<feature type="transmembrane region" description="Helical" evidence="4">
    <location>
        <begin position="122"/>
        <end position="142"/>
    </location>
</feature>
<feature type="domain" description="Histidine kinase/HSP90-like ATPase" evidence="5">
    <location>
        <begin position="291"/>
        <end position="375"/>
    </location>
</feature>
<keyword evidence="4" id="KW-0812">Transmembrane</keyword>
<reference evidence="7 8" key="1">
    <citation type="journal article" date="2015" name="Genome Announc.">
        <title>Complete Genome Sequence of Pseudoxanthomonas suwonensis Strain J1, a Cellulose-Degrading Bacterium Isolated from Leaf- and Wood-Enriched Soil.</title>
        <authorList>
            <person name="Hou L."/>
            <person name="Jiang J."/>
            <person name="Xu Z."/>
            <person name="Zhou Y."/>
            <person name="Leung F.C."/>
        </authorList>
    </citation>
    <scope>NUCLEOTIDE SEQUENCE [LARGE SCALE GENOMIC DNA]</scope>
    <source>
        <strain evidence="7 8">J1</strain>
    </source>
</reference>
<protein>
    <submittedName>
        <fullName evidence="7">Histidine kinase</fullName>
    </submittedName>
</protein>
<accession>A0A0E3UND0</accession>
<dbReference type="InterPro" id="IPR003594">
    <property type="entry name" value="HATPase_dom"/>
</dbReference>
<evidence type="ECO:0000256" key="2">
    <source>
        <dbReference type="ARBA" id="ARBA00022777"/>
    </source>
</evidence>
<evidence type="ECO:0000313" key="8">
    <source>
        <dbReference type="Proteomes" id="UP000033067"/>
    </source>
</evidence>
<evidence type="ECO:0000313" key="7">
    <source>
        <dbReference type="EMBL" id="AKC87061.1"/>
    </source>
</evidence>
<dbReference type="OrthoDB" id="9797605at2"/>
<dbReference type="Pfam" id="PF02518">
    <property type="entry name" value="HATPase_c"/>
    <property type="match status" value="1"/>
</dbReference>
<dbReference type="EMBL" id="CP011144">
    <property type="protein sequence ID" value="AKC87061.1"/>
    <property type="molecule type" value="Genomic_DNA"/>
</dbReference>
<dbReference type="PANTHER" id="PTHR24421:SF63">
    <property type="entry name" value="SENSOR HISTIDINE KINASE DESK"/>
    <property type="match status" value="1"/>
</dbReference>
<keyword evidence="8" id="KW-1185">Reference proteome</keyword>